<dbReference type="GO" id="GO:0016740">
    <property type="term" value="F:transferase activity"/>
    <property type="evidence" value="ECO:0007669"/>
    <property type="project" value="UniProtKB-KW"/>
</dbReference>
<keyword evidence="4" id="KW-1185">Reference proteome</keyword>
<sequence>MKALALRPGESVNLVLLGDVGVVDEMIHIGDEAMFDEALEQLRRRGASTVTAISANPPETAARYGIETVARVGFSSGPSFDRAADDDRLRRVELTAAGQTGLLAADDPAHAVIEAVRHADLVLVTGGGNMASNWPLHIFERATLARIAAALGRPFVVSGQTIGPRLEPADAGLVAGLLASARRVGLREGASFELCRALGVDATLLHQTVDDASFVGDRAPQTRPDAATTTAADAAPGPAAATSRNEPTGGGSLGAAAPHPEPVAGGRPYCAVTLSTHLAGHDRDAFVRAVAALLDDVLRESGLEVVFVAHFGSLRPGEVRGDSVLHELVAAAMAGATTAANAASATGQAGTAAPTAIVPTDSVSAAGIARGASLVVTSRYHPAVFAVSGGVPVVGIAVDDYTSVKLTGALGNFGQDAVLTIEEVLAGAAPARVREVWSARAGIRTAGLARAAVARDDTSRWWDDIARLARDAAAGSAQTAAREAARDDAPEATGPDTI</sequence>
<reference evidence="3" key="1">
    <citation type="submission" date="2022-08" db="EMBL/GenBank/DDBJ databases">
        <authorList>
            <person name="Deng Y."/>
            <person name="Han X.-F."/>
            <person name="Zhang Y.-Q."/>
        </authorList>
    </citation>
    <scope>NUCLEOTIDE SEQUENCE</scope>
    <source>
        <strain evidence="3">CPCC 203386</strain>
    </source>
</reference>
<dbReference type="PANTHER" id="PTHR36836:SF1">
    <property type="entry name" value="COLANIC ACID BIOSYNTHESIS PROTEIN WCAK"/>
    <property type="match status" value="1"/>
</dbReference>
<keyword evidence="3" id="KW-0808">Transferase</keyword>
<dbReference type="InterPro" id="IPR007345">
    <property type="entry name" value="Polysacch_pyruvyl_Trfase"/>
</dbReference>
<dbReference type="EMBL" id="JANLCJ010000010">
    <property type="protein sequence ID" value="MCS5736007.1"/>
    <property type="molecule type" value="Genomic_DNA"/>
</dbReference>
<evidence type="ECO:0000259" key="2">
    <source>
        <dbReference type="Pfam" id="PF04230"/>
    </source>
</evidence>
<name>A0ABT2H7W5_9MICO</name>
<evidence type="ECO:0000313" key="4">
    <source>
        <dbReference type="Proteomes" id="UP001165586"/>
    </source>
</evidence>
<dbReference type="PANTHER" id="PTHR36836">
    <property type="entry name" value="COLANIC ACID BIOSYNTHESIS PROTEIN WCAK"/>
    <property type="match status" value="1"/>
</dbReference>
<gene>
    <name evidence="3" type="ORF">N1032_19890</name>
</gene>
<evidence type="ECO:0000256" key="1">
    <source>
        <dbReference type="SAM" id="MobiDB-lite"/>
    </source>
</evidence>
<feature type="compositionally biased region" description="Low complexity" evidence="1">
    <location>
        <begin position="218"/>
        <end position="242"/>
    </location>
</feature>
<feature type="region of interest" description="Disordered" evidence="1">
    <location>
        <begin position="477"/>
        <end position="498"/>
    </location>
</feature>
<protein>
    <submittedName>
        <fullName evidence="3">Polysaccharide pyruvyl transferase family protein</fullName>
    </submittedName>
</protein>
<feature type="region of interest" description="Disordered" evidence="1">
    <location>
        <begin position="215"/>
        <end position="260"/>
    </location>
</feature>
<dbReference type="Proteomes" id="UP001165586">
    <property type="component" value="Unassembled WGS sequence"/>
</dbReference>
<comment type="caution">
    <text evidence="3">The sequence shown here is derived from an EMBL/GenBank/DDBJ whole genome shotgun (WGS) entry which is preliminary data.</text>
</comment>
<dbReference type="RefSeq" id="WP_259541551.1">
    <property type="nucleotide sequence ID" value="NZ_JANLCJ010000010.1"/>
</dbReference>
<evidence type="ECO:0000313" key="3">
    <source>
        <dbReference type="EMBL" id="MCS5736007.1"/>
    </source>
</evidence>
<accession>A0ABT2H7W5</accession>
<dbReference type="Pfam" id="PF04230">
    <property type="entry name" value="PS_pyruv_trans"/>
    <property type="match status" value="1"/>
</dbReference>
<organism evidence="3 4">
    <name type="scientific">Herbiconiux daphne</name>
    <dbReference type="NCBI Taxonomy" id="2970914"/>
    <lineage>
        <taxon>Bacteria</taxon>
        <taxon>Bacillati</taxon>
        <taxon>Actinomycetota</taxon>
        <taxon>Actinomycetes</taxon>
        <taxon>Micrococcales</taxon>
        <taxon>Microbacteriaceae</taxon>
        <taxon>Herbiconiux</taxon>
    </lineage>
</organism>
<proteinExistence type="predicted"/>
<feature type="domain" description="Polysaccharide pyruvyl transferase" evidence="2">
    <location>
        <begin position="28"/>
        <end position="399"/>
    </location>
</feature>